<dbReference type="GeneID" id="54421179"/>
<feature type="region of interest" description="Disordered" evidence="10">
    <location>
        <begin position="79"/>
        <end position="101"/>
    </location>
</feature>
<keyword evidence="4" id="KW-0496">Mitochondrion</keyword>
<evidence type="ECO:0000313" key="13">
    <source>
        <dbReference type="Proteomes" id="UP000504638"/>
    </source>
</evidence>
<evidence type="ECO:0000256" key="8">
    <source>
        <dbReference type="PROSITE-ProRule" id="PRU00268"/>
    </source>
</evidence>
<feature type="region of interest" description="Disordered" evidence="10">
    <location>
        <begin position="1"/>
        <end position="23"/>
    </location>
</feature>
<comment type="function">
    <text evidence="6">Component of the mitochondrial ribosome (mitoribosome), a dedicated translation machinery responsible for the synthesis of mitochondrial genome-encoded proteins, including at least some of the essential transmembrane subunits of the mitochondrial respiratory chain. The mitoribosomes are attached to the mitochondrial inner membrane and translation products are cotranslationally integrated into the membrane.</text>
</comment>
<reference evidence="14" key="2">
    <citation type="submission" date="2020-04" db="EMBL/GenBank/DDBJ databases">
        <authorList>
            <consortium name="NCBI Genome Project"/>
        </authorList>
    </citation>
    <scope>NUCLEOTIDE SEQUENCE</scope>
    <source>
        <strain evidence="14">CBS 781.70</strain>
    </source>
</reference>
<feature type="compositionally biased region" description="Low complexity" evidence="10">
    <location>
        <begin position="79"/>
        <end position="95"/>
    </location>
</feature>
<evidence type="ECO:0000256" key="5">
    <source>
        <dbReference type="ARBA" id="ARBA00023274"/>
    </source>
</evidence>
<dbReference type="GO" id="GO:0003723">
    <property type="term" value="F:RNA binding"/>
    <property type="evidence" value="ECO:0007669"/>
    <property type="project" value="InterPro"/>
</dbReference>
<dbReference type="InterPro" id="IPR018192">
    <property type="entry name" value="Ribosomal_uS5_N_CS"/>
</dbReference>
<evidence type="ECO:0000256" key="7">
    <source>
        <dbReference type="ARBA" id="ARBA00039335"/>
    </source>
</evidence>
<dbReference type="GO" id="GO:0005763">
    <property type="term" value="C:mitochondrial small ribosomal subunit"/>
    <property type="evidence" value="ECO:0007669"/>
    <property type="project" value="UniProtKB-ARBA"/>
</dbReference>
<sequence>MKLVEERVAQTESENRPFTSAEQQSMAKYYTPQQIEAIIAAEKSIDTNDLALQGQLRSDAWRMEYLDDFTKLRSAIDYPSNSPSSPHPTTSVAPAIPKLPDSDFTAPTRLQTDTEGPMDRLAKISGFDLKEMKGFHTRVLVNRRVVNQTRLGKIQSISILALAGNGDGLLGLGVGKAAEFADAMKHARLDAIRNMKPVPRYEGRTIFGTVHGKVGAVQVELSSRPPGFGTRVSHLIFEICKAAGITDLSARVGKSRNPMNTVKAAYEALMSQRLPEDVARGRGKKLVDVRKVYYAGNVL</sequence>
<dbReference type="RefSeq" id="XP_033535842.1">
    <property type="nucleotide sequence ID" value="XM_033680609.1"/>
</dbReference>
<dbReference type="Gene3D" id="3.30.230.10">
    <property type="match status" value="1"/>
</dbReference>
<evidence type="ECO:0000256" key="9">
    <source>
        <dbReference type="RuleBase" id="RU003823"/>
    </source>
</evidence>
<dbReference type="InterPro" id="IPR000851">
    <property type="entry name" value="Ribosomal_uS5"/>
</dbReference>
<comment type="subcellular location">
    <subcellularLocation>
        <location evidence="1">Mitochondrion</location>
    </subcellularLocation>
</comment>
<evidence type="ECO:0000256" key="4">
    <source>
        <dbReference type="ARBA" id="ARBA00023128"/>
    </source>
</evidence>
<reference evidence="12 14" key="1">
    <citation type="submission" date="2020-01" db="EMBL/GenBank/DDBJ databases">
        <authorList>
            <consortium name="DOE Joint Genome Institute"/>
            <person name="Haridas S."/>
            <person name="Albert R."/>
            <person name="Binder M."/>
            <person name="Bloem J."/>
            <person name="Labutti K."/>
            <person name="Salamov A."/>
            <person name="Andreopoulos B."/>
            <person name="Baker S.E."/>
            <person name="Barry K."/>
            <person name="Bills G."/>
            <person name="Bluhm B.H."/>
            <person name="Cannon C."/>
            <person name="Castanera R."/>
            <person name="Culley D.E."/>
            <person name="Daum C."/>
            <person name="Ezra D."/>
            <person name="Gonzalez J.B."/>
            <person name="Henrissat B."/>
            <person name="Kuo A."/>
            <person name="Liang C."/>
            <person name="Lipzen A."/>
            <person name="Lutzoni F."/>
            <person name="Magnuson J."/>
            <person name="Mondo S."/>
            <person name="Nolan M."/>
            <person name="Ohm R."/>
            <person name="Pangilinan J."/>
            <person name="Park H.-J."/>
            <person name="Ramirez L."/>
            <person name="Alfaro M."/>
            <person name="Sun H."/>
            <person name="Tritt A."/>
            <person name="Yoshinaga Y."/>
            <person name="Zwiers L.-H."/>
            <person name="Turgeon B.G."/>
            <person name="Goodwin S.B."/>
            <person name="Spatafora J.W."/>
            <person name="Crous P.W."/>
            <person name="Grigoriev I.V."/>
        </authorList>
    </citation>
    <scope>NUCLEOTIDE SEQUENCE</scope>
    <source>
        <strain evidence="12 14">CBS 781.70</strain>
    </source>
</reference>
<dbReference type="PROSITE" id="PS50881">
    <property type="entry name" value="S5_DSRBD"/>
    <property type="match status" value="1"/>
</dbReference>
<keyword evidence="5 8" id="KW-0687">Ribonucleoprotein</keyword>
<evidence type="ECO:0000256" key="2">
    <source>
        <dbReference type="ARBA" id="ARBA00008945"/>
    </source>
</evidence>
<dbReference type="InterPro" id="IPR014721">
    <property type="entry name" value="Ribsml_uS5_D2-typ_fold_subgr"/>
</dbReference>
<gene>
    <name evidence="12 14" type="ORF">P152DRAFT_465132</name>
</gene>
<dbReference type="SUPFAM" id="SSF54211">
    <property type="entry name" value="Ribosomal protein S5 domain 2-like"/>
    <property type="match status" value="1"/>
</dbReference>
<dbReference type="InterPro" id="IPR005324">
    <property type="entry name" value="Ribosomal_uS5_C"/>
</dbReference>
<proteinExistence type="inferred from homology"/>
<name>A0A6G1G8G2_9PEZI</name>
<dbReference type="Pfam" id="PF00333">
    <property type="entry name" value="Ribosomal_S5"/>
    <property type="match status" value="1"/>
</dbReference>
<evidence type="ECO:0000313" key="12">
    <source>
        <dbReference type="EMBL" id="KAF1814211.1"/>
    </source>
</evidence>
<dbReference type="InterPro" id="IPR020568">
    <property type="entry name" value="Ribosomal_Su5_D2-typ_SF"/>
</dbReference>
<dbReference type="Proteomes" id="UP000504638">
    <property type="component" value="Unplaced"/>
</dbReference>
<dbReference type="SUPFAM" id="SSF54768">
    <property type="entry name" value="dsRNA-binding domain-like"/>
    <property type="match status" value="1"/>
</dbReference>
<dbReference type="GO" id="GO:0006412">
    <property type="term" value="P:translation"/>
    <property type="evidence" value="ECO:0007669"/>
    <property type="project" value="InterPro"/>
</dbReference>
<dbReference type="AlphaFoldDB" id="A0A6G1G8G2"/>
<feature type="compositionally biased region" description="Basic and acidic residues" evidence="10">
    <location>
        <begin position="1"/>
        <end position="15"/>
    </location>
</feature>
<dbReference type="PANTHER" id="PTHR48277">
    <property type="entry name" value="MITOCHONDRIAL RIBOSOMAL PROTEIN S5"/>
    <property type="match status" value="1"/>
</dbReference>
<evidence type="ECO:0000256" key="1">
    <source>
        <dbReference type="ARBA" id="ARBA00004173"/>
    </source>
</evidence>
<evidence type="ECO:0000259" key="11">
    <source>
        <dbReference type="PROSITE" id="PS50881"/>
    </source>
</evidence>
<evidence type="ECO:0000256" key="6">
    <source>
        <dbReference type="ARBA" id="ARBA00037226"/>
    </source>
</evidence>
<dbReference type="GO" id="GO:0003735">
    <property type="term" value="F:structural constituent of ribosome"/>
    <property type="evidence" value="ECO:0007669"/>
    <property type="project" value="UniProtKB-UniRule"/>
</dbReference>
<feature type="domain" description="S5 DRBM" evidence="11">
    <location>
        <begin position="135"/>
        <end position="198"/>
    </location>
</feature>
<dbReference type="InterPro" id="IPR013810">
    <property type="entry name" value="Ribosomal_uS5_N"/>
</dbReference>
<dbReference type="Pfam" id="PF03719">
    <property type="entry name" value="Ribosomal_S5_C"/>
    <property type="match status" value="1"/>
</dbReference>
<accession>A0A6G1G8G2</accession>
<reference evidence="14" key="3">
    <citation type="submission" date="2025-04" db="UniProtKB">
        <authorList>
            <consortium name="RefSeq"/>
        </authorList>
    </citation>
    <scope>IDENTIFICATION</scope>
    <source>
        <strain evidence="14">CBS 781.70</strain>
    </source>
</reference>
<dbReference type="EMBL" id="ML975153">
    <property type="protein sequence ID" value="KAF1814211.1"/>
    <property type="molecule type" value="Genomic_DNA"/>
</dbReference>
<dbReference type="PANTHER" id="PTHR48277:SF1">
    <property type="entry name" value="MITOCHONDRIAL RIBOSOMAL PROTEIN S5"/>
    <property type="match status" value="1"/>
</dbReference>
<dbReference type="OrthoDB" id="309483at2759"/>
<dbReference type="Gene3D" id="3.30.160.20">
    <property type="match status" value="1"/>
</dbReference>
<keyword evidence="13" id="KW-1185">Reference proteome</keyword>
<protein>
    <recommendedName>
        <fullName evidence="7">Small ribosomal subunit protein uS5m</fullName>
    </recommendedName>
</protein>
<organism evidence="12">
    <name type="scientific">Eremomyces bilateralis CBS 781.70</name>
    <dbReference type="NCBI Taxonomy" id="1392243"/>
    <lineage>
        <taxon>Eukaryota</taxon>
        <taxon>Fungi</taxon>
        <taxon>Dikarya</taxon>
        <taxon>Ascomycota</taxon>
        <taxon>Pezizomycotina</taxon>
        <taxon>Dothideomycetes</taxon>
        <taxon>Dothideomycetes incertae sedis</taxon>
        <taxon>Eremomycetales</taxon>
        <taxon>Eremomycetaceae</taxon>
        <taxon>Eremomyces</taxon>
    </lineage>
</organism>
<evidence type="ECO:0000256" key="3">
    <source>
        <dbReference type="ARBA" id="ARBA00022980"/>
    </source>
</evidence>
<keyword evidence="3 8" id="KW-0689">Ribosomal protein</keyword>
<evidence type="ECO:0000313" key="14">
    <source>
        <dbReference type="RefSeq" id="XP_033535842.1"/>
    </source>
</evidence>
<evidence type="ECO:0000256" key="10">
    <source>
        <dbReference type="SAM" id="MobiDB-lite"/>
    </source>
</evidence>
<dbReference type="FunFam" id="3.30.160.20:FF:000022">
    <property type="entry name" value="28S ribosomal protein S5, mitochondrial"/>
    <property type="match status" value="1"/>
</dbReference>
<comment type="similarity">
    <text evidence="2 9">Belongs to the universal ribosomal protein uS5 family.</text>
</comment>
<dbReference type="PROSITE" id="PS00585">
    <property type="entry name" value="RIBOSOMAL_S5"/>
    <property type="match status" value="1"/>
</dbReference>
<dbReference type="FunFam" id="3.30.230.10:FF:000041">
    <property type="entry name" value="37S ribosomal protein S5"/>
    <property type="match status" value="1"/>
</dbReference>